<keyword evidence="1" id="KW-0472">Membrane</keyword>
<comment type="caution">
    <text evidence="2">The sequence shown here is derived from an EMBL/GenBank/DDBJ whole genome shotgun (WGS) entry which is preliminary data.</text>
</comment>
<reference evidence="2" key="1">
    <citation type="submission" date="2023-06" db="EMBL/GenBank/DDBJ databases">
        <title>Genome-scale phylogeny and comparative genomics of the fungal order Sordariales.</title>
        <authorList>
            <consortium name="Lawrence Berkeley National Laboratory"/>
            <person name="Hensen N."/>
            <person name="Bonometti L."/>
            <person name="Westerberg I."/>
            <person name="Brannstrom I.O."/>
            <person name="Guillou S."/>
            <person name="Cros-Aarteil S."/>
            <person name="Calhoun S."/>
            <person name="Haridas S."/>
            <person name="Kuo A."/>
            <person name="Mondo S."/>
            <person name="Pangilinan J."/>
            <person name="Riley R."/>
            <person name="Labutti K."/>
            <person name="Andreopoulos B."/>
            <person name="Lipzen A."/>
            <person name="Chen C."/>
            <person name="Yanf M."/>
            <person name="Daum C."/>
            <person name="Ng V."/>
            <person name="Clum A."/>
            <person name="Steindorff A."/>
            <person name="Ohm R."/>
            <person name="Martin F."/>
            <person name="Silar P."/>
            <person name="Natvig D."/>
            <person name="Lalanne C."/>
            <person name="Gautier V."/>
            <person name="Ament-Velasquez S.L."/>
            <person name="Kruys A."/>
            <person name="Hutchinson M.I."/>
            <person name="Powell A.J."/>
            <person name="Barry K."/>
            <person name="Miller A.N."/>
            <person name="Grigoriev I.V."/>
            <person name="Debuchy R."/>
            <person name="Gladieux P."/>
            <person name="Thoren M.H."/>
            <person name="Johannesson H."/>
        </authorList>
    </citation>
    <scope>NUCLEOTIDE SEQUENCE</scope>
    <source>
        <strain evidence="2">CBS 307.81</strain>
    </source>
</reference>
<keyword evidence="1" id="KW-0812">Transmembrane</keyword>
<sequence length="121" mass="13026">MHAGVGPFLPTATSSGDGSFFVPVVGRCHGVMVAALLQIWSPVPERLSDLRRLRGPPRSCLLLPIELCCTLAEKGTNAQTARLTECGFKFPFFFILVTWLLPTVIAEIAFACVTGDCPSFA</sequence>
<keyword evidence="1" id="KW-1133">Transmembrane helix</keyword>
<evidence type="ECO:0000313" key="2">
    <source>
        <dbReference type="EMBL" id="KAK0669054.1"/>
    </source>
</evidence>
<gene>
    <name evidence="2" type="ORF">QBC41DRAFT_112376</name>
</gene>
<proteinExistence type="predicted"/>
<keyword evidence="3" id="KW-1185">Reference proteome</keyword>
<organism evidence="2 3">
    <name type="scientific">Cercophora samala</name>
    <dbReference type="NCBI Taxonomy" id="330535"/>
    <lineage>
        <taxon>Eukaryota</taxon>
        <taxon>Fungi</taxon>
        <taxon>Dikarya</taxon>
        <taxon>Ascomycota</taxon>
        <taxon>Pezizomycotina</taxon>
        <taxon>Sordariomycetes</taxon>
        <taxon>Sordariomycetidae</taxon>
        <taxon>Sordariales</taxon>
        <taxon>Lasiosphaeriaceae</taxon>
        <taxon>Cercophora</taxon>
    </lineage>
</organism>
<dbReference type="Proteomes" id="UP001174997">
    <property type="component" value="Unassembled WGS sequence"/>
</dbReference>
<feature type="transmembrane region" description="Helical" evidence="1">
    <location>
        <begin position="92"/>
        <end position="111"/>
    </location>
</feature>
<feature type="transmembrane region" description="Helical" evidence="1">
    <location>
        <begin position="20"/>
        <end position="43"/>
    </location>
</feature>
<accession>A0AA39ZDN3</accession>
<evidence type="ECO:0000256" key="1">
    <source>
        <dbReference type="SAM" id="Phobius"/>
    </source>
</evidence>
<dbReference type="EMBL" id="JAULSY010000047">
    <property type="protein sequence ID" value="KAK0669054.1"/>
    <property type="molecule type" value="Genomic_DNA"/>
</dbReference>
<dbReference type="AlphaFoldDB" id="A0AA39ZDN3"/>
<evidence type="ECO:0000313" key="3">
    <source>
        <dbReference type="Proteomes" id="UP001174997"/>
    </source>
</evidence>
<name>A0AA39ZDN3_9PEZI</name>
<protein>
    <submittedName>
        <fullName evidence="2">Uncharacterized protein</fullName>
    </submittedName>
</protein>